<dbReference type="Proteomes" id="UP000326950">
    <property type="component" value="Unassembled WGS sequence"/>
</dbReference>
<dbReference type="AlphaFoldDB" id="A0A5N6UXN2"/>
<sequence length="129" mass="14134">MSILPIVLFCTYLGVRLTYSVTEATRNKHTQHIANALQFVVTYADISQITLKIPLIFQMLMSITISSTAGDLQAAHFIGQASQNLGKLLLVSMEADLTLHSLVNLFHETSKASSGSIQFPKLRVLTITA</sequence>
<proteinExistence type="predicted"/>
<name>A0A5N6UXN2_ASPTM</name>
<organism evidence="1 2">
    <name type="scientific">Aspergillus tamarii</name>
    <dbReference type="NCBI Taxonomy" id="41984"/>
    <lineage>
        <taxon>Eukaryota</taxon>
        <taxon>Fungi</taxon>
        <taxon>Dikarya</taxon>
        <taxon>Ascomycota</taxon>
        <taxon>Pezizomycotina</taxon>
        <taxon>Eurotiomycetes</taxon>
        <taxon>Eurotiomycetidae</taxon>
        <taxon>Eurotiales</taxon>
        <taxon>Aspergillaceae</taxon>
        <taxon>Aspergillus</taxon>
        <taxon>Aspergillus subgen. Circumdati</taxon>
    </lineage>
</organism>
<gene>
    <name evidence="1" type="ORF">BDV40DRAFT_262801</name>
</gene>
<evidence type="ECO:0000313" key="1">
    <source>
        <dbReference type="EMBL" id="KAE8163442.1"/>
    </source>
</evidence>
<keyword evidence="2" id="KW-1185">Reference proteome</keyword>
<protein>
    <submittedName>
        <fullName evidence="1">Uncharacterized protein</fullName>
    </submittedName>
</protein>
<evidence type="ECO:0000313" key="2">
    <source>
        <dbReference type="Proteomes" id="UP000326950"/>
    </source>
</evidence>
<dbReference type="EMBL" id="ML738617">
    <property type="protein sequence ID" value="KAE8163442.1"/>
    <property type="molecule type" value="Genomic_DNA"/>
</dbReference>
<accession>A0A5N6UXN2</accession>
<reference evidence="1 2" key="1">
    <citation type="submission" date="2019-04" db="EMBL/GenBank/DDBJ databases">
        <title>Friends and foes A comparative genomics study of 23 Aspergillus species from section Flavi.</title>
        <authorList>
            <consortium name="DOE Joint Genome Institute"/>
            <person name="Kjaerbolling I."/>
            <person name="Vesth T."/>
            <person name="Frisvad J.C."/>
            <person name="Nybo J.L."/>
            <person name="Theobald S."/>
            <person name="Kildgaard S."/>
            <person name="Isbrandt T."/>
            <person name="Kuo A."/>
            <person name="Sato A."/>
            <person name="Lyhne E.K."/>
            <person name="Kogle M.E."/>
            <person name="Wiebenga A."/>
            <person name="Kun R.S."/>
            <person name="Lubbers R.J."/>
            <person name="Makela M.R."/>
            <person name="Barry K."/>
            <person name="Chovatia M."/>
            <person name="Clum A."/>
            <person name="Daum C."/>
            <person name="Haridas S."/>
            <person name="He G."/>
            <person name="LaButti K."/>
            <person name="Lipzen A."/>
            <person name="Mondo S."/>
            <person name="Riley R."/>
            <person name="Salamov A."/>
            <person name="Simmons B.A."/>
            <person name="Magnuson J.K."/>
            <person name="Henrissat B."/>
            <person name="Mortensen U.H."/>
            <person name="Larsen T.O."/>
            <person name="Devries R.P."/>
            <person name="Grigoriev I.V."/>
            <person name="Machida M."/>
            <person name="Baker S.E."/>
            <person name="Andersen M.R."/>
        </authorList>
    </citation>
    <scope>NUCLEOTIDE SEQUENCE [LARGE SCALE GENOMIC DNA]</scope>
    <source>
        <strain evidence="1 2">CBS 117626</strain>
    </source>
</reference>